<evidence type="ECO:0000313" key="3">
    <source>
        <dbReference type="Proteomes" id="UP000221165"/>
    </source>
</evidence>
<feature type="compositionally biased region" description="Basic and acidic residues" evidence="1">
    <location>
        <begin position="441"/>
        <end position="451"/>
    </location>
</feature>
<feature type="non-terminal residue" evidence="2">
    <location>
        <position position="1473"/>
    </location>
</feature>
<name>A0A2C6JZM8_9APIC</name>
<reference evidence="2 3" key="1">
    <citation type="journal article" date="2017" name="Int. J. Parasitol.">
        <title>The genome of the protozoan parasite Cystoisospora suis and a reverse vaccinology approach to identify vaccine candidates.</title>
        <authorList>
            <person name="Palmieri N."/>
            <person name="Shrestha A."/>
            <person name="Ruttkowski B."/>
            <person name="Beck T."/>
            <person name="Vogl C."/>
            <person name="Tomley F."/>
            <person name="Blake D.P."/>
            <person name="Joachim A."/>
        </authorList>
    </citation>
    <scope>NUCLEOTIDE SEQUENCE [LARGE SCALE GENOMIC DNA]</scope>
    <source>
        <strain evidence="2 3">Wien I</strain>
    </source>
</reference>
<feature type="compositionally biased region" description="Basic and acidic residues" evidence="1">
    <location>
        <begin position="1207"/>
        <end position="1216"/>
    </location>
</feature>
<feature type="compositionally biased region" description="Low complexity" evidence="1">
    <location>
        <begin position="1"/>
        <end position="15"/>
    </location>
</feature>
<feature type="compositionally biased region" description="Basic and acidic residues" evidence="1">
    <location>
        <begin position="153"/>
        <end position="174"/>
    </location>
</feature>
<feature type="region of interest" description="Disordered" evidence="1">
    <location>
        <begin position="1"/>
        <end position="20"/>
    </location>
</feature>
<feature type="compositionally biased region" description="Basic and acidic residues" evidence="1">
    <location>
        <begin position="1395"/>
        <end position="1446"/>
    </location>
</feature>
<feature type="compositionally biased region" description="Basic and acidic residues" evidence="1">
    <location>
        <begin position="46"/>
        <end position="63"/>
    </location>
</feature>
<feature type="compositionally biased region" description="Polar residues" evidence="1">
    <location>
        <begin position="898"/>
        <end position="913"/>
    </location>
</feature>
<feature type="compositionally biased region" description="Basic and acidic residues" evidence="1">
    <location>
        <begin position="851"/>
        <end position="866"/>
    </location>
</feature>
<feature type="compositionally biased region" description="Polar residues" evidence="1">
    <location>
        <begin position="1160"/>
        <end position="1172"/>
    </location>
</feature>
<feature type="compositionally biased region" description="Basic and acidic residues" evidence="1">
    <location>
        <begin position="186"/>
        <end position="234"/>
    </location>
</feature>
<dbReference type="Proteomes" id="UP000221165">
    <property type="component" value="Unassembled WGS sequence"/>
</dbReference>
<organism evidence="2 3">
    <name type="scientific">Cystoisospora suis</name>
    <dbReference type="NCBI Taxonomy" id="483139"/>
    <lineage>
        <taxon>Eukaryota</taxon>
        <taxon>Sar</taxon>
        <taxon>Alveolata</taxon>
        <taxon>Apicomplexa</taxon>
        <taxon>Conoidasida</taxon>
        <taxon>Coccidia</taxon>
        <taxon>Eucoccidiorida</taxon>
        <taxon>Eimeriorina</taxon>
        <taxon>Sarcocystidae</taxon>
        <taxon>Cystoisospora</taxon>
    </lineage>
</organism>
<comment type="caution">
    <text evidence="2">The sequence shown here is derived from an EMBL/GenBank/DDBJ whole genome shotgun (WGS) entry which is preliminary data.</text>
</comment>
<feature type="compositionally biased region" description="Basic and acidic residues" evidence="1">
    <location>
        <begin position="371"/>
        <end position="399"/>
    </location>
</feature>
<feature type="region of interest" description="Disordered" evidence="1">
    <location>
        <begin position="829"/>
        <end position="953"/>
    </location>
</feature>
<feature type="compositionally biased region" description="Basic and acidic residues" evidence="1">
    <location>
        <begin position="109"/>
        <end position="132"/>
    </location>
</feature>
<feature type="compositionally biased region" description="Acidic residues" evidence="1">
    <location>
        <begin position="297"/>
        <end position="309"/>
    </location>
</feature>
<sequence>MSPPTSAVAAAATVPLPTGVDGVAAFPDSCAARTSSLLSSSVCGHPLDRSHLCAGDAEQRKDEQDDSEGTLGETQGGEGEVQKVTESGEHSGGAGQRQVAKAAGQEKTVGQEREEKTKENMETSPGQHREHVPSCTKDTGPQSAASDVDAEPEASHPRCAELESARADPACTRESEEEEGQNEAGVDGKRKKERLGRKLEDAGRARSQEERTAGVRDTGEEGGVKNSEDRRSQDRGVAGESDHVNCSREAKECDKESEEKQEVSQLGRPSDIDGAGEQAQAGKDGKSGEATGQGTEGEGDGEAALADEGETARKVEEDTEGEDVSDNAKAGDKSDGKKRLHPGNGKYGKLGEERDETVWKAQTEEQSPAGDRTEEPTVDKTSRDEKDKSKQADHQRKELLGGTLNAGAFVEEGKVVSVKCLVGDSYGGTGKRGEPAPVSSEKNEDRKKPDCKGVVGTSAAIQSDEQYAKSEVDAQLCVECQQESEREGGRSTGGSPAVMESPEEGTDESHGDSGNEQEEEKRLNSKPREPVGSQSGRRLSQASDSGSNKPMNARRQDDDSRGAASAAKVGDSADGEGIVPKVQGSEVGLEEDRPSENKDVRKQSPEEITTEGSTKDQKAILSDPLSQDNEDAAASKSGCDAVASLEEDSPSVCIYSPLLLLRSGGTRSLQSRRQFSTPTEVSPNPAPVSATGDSGQPEGDEEVSGSSSSFPLFLIVPRAGGGQRAPPAVGGSCPAALGNQYHRNPRMNNDGRVFSQFPDQSCLSSFHSQRPVANSKGAAVQATRPRIQSPCVPQQQLGANRRSYEGTCRGVSIAGSSHSGNNGGMFGVRGTSGGNQSGAIVPGFATQESLTDAKGRRSFDGGREEIGVDTGSSPETPRTPGSVVQGEGDGGGSTSAVSRSQSNKSGRHSTSGLLSPPVAKSQPQGGTRGSVPLSPLSGASLWPRMSPNSSPRLGETVCSLNSLGILGASPGTPSQRSDGGGVLLSPPHLPLSALPPTGLGSKGIGLAALTGGNVSSTSDHFFSTSANVDSEKGVSTIAMNHMSGDRGGLRGVGPVSTASCPSSDNPRNNRTDPSASSSGAAAEADREMTRVDHTSGILGLLRHLPKGKDEHHAPSVKNGTSAAFSNTAHRQALQAKTGGGGGGAGTDNTADKEKCLSGTKGISKTQKGSTVDRNTRGAEETEGKECPAQVKGNRKGNKASGGGVVHAQEKVVDHHPNGGGRPIQDRDLGKERHKAEQPGKGGGSGKKSGKENGQEKAPFGARRGGGGPGSASSVATVVEEEGRKGGRVDGPGGVRNAQKVNCAEETGASSSSRHTQMSGRPDAASAQTAGTSVYVPRSSHQGFSAASSDIWDSPDYDGQKAGSWSAYTLGDIRKVEKAIESGGMSLQEYMQQHQQAKEHKNEESQKKEEEKEDKGTKDAAGHSVRGERKREVWREKGASDIKDKVKPSGGVGLGGVALQDDVEEEFSFFDDHA</sequence>
<feature type="region of interest" description="Disordered" evidence="1">
    <location>
        <begin position="422"/>
        <end position="454"/>
    </location>
</feature>
<feature type="region of interest" description="Disordered" evidence="1">
    <location>
        <begin position="1040"/>
        <end position="1091"/>
    </location>
</feature>
<feature type="region of interest" description="Disordered" evidence="1">
    <location>
        <begin position="1128"/>
        <end position="1363"/>
    </location>
</feature>
<feature type="compositionally biased region" description="Basic and acidic residues" evidence="1">
    <location>
        <begin position="507"/>
        <end position="529"/>
    </location>
</feature>
<feature type="compositionally biased region" description="Polar residues" evidence="1">
    <location>
        <begin position="1338"/>
        <end position="1347"/>
    </location>
</feature>
<dbReference type="EMBL" id="MIGC01006716">
    <property type="protein sequence ID" value="PHJ16050.1"/>
    <property type="molecule type" value="Genomic_DNA"/>
</dbReference>
<dbReference type="VEuPathDB" id="ToxoDB:CSUI_010134"/>
<feature type="compositionally biased region" description="Polar residues" evidence="1">
    <location>
        <begin position="136"/>
        <end position="145"/>
    </location>
</feature>
<feature type="region of interest" description="Disordered" evidence="1">
    <location>
        <begin position="667"/>
        <end position="709"/>
    </location>
</feature>
<feature type="compositionally biased region" description="Polar residues" evidence="1">
    <location>
        <begin position="532"/>
        <end position="550"/>
    </location>
</feature>
<feature type="region of interest" description="Disordered" evidence="1">
    <location>
        <begin position="34"/>
        <end position="402"/>
    </location>
</feature>
<keyword evidence="3" id="KW-1185">Reference proteome</keyword>
<feature type="compositionally biased region" description="Polar residues" evidence="1">
    <location>
        <begin position="1307"/>
        <end position="1318"/>
    </location>
</feature>
<dbReference type="GeneID" id="94433450"/>
<feature type="compositionally biased region" description="Basic and acidic residues" evidence="1">
    <location>
        <begin position="80"/>
        <end position="89"/>
    </location>
</feature>
<proteinExistence type="predicted"/>
<dbReference type="RefSeq" id="XP_067917782.1">
    <property type="nucleotide sequence ID" value="XM_068070239.1"/>
</dbReference>
<feature type="compositionally biased region" description="Basic and acidic residues" evidence="1">
    <location>
        <begin position="590"/>
        <end position="605"/>
    </location>
</feature>
<feature type="compositionally biased region" description="Basic and acidic residues" evidence="1">
    <location>
        <begin position="349"/>
        <end position="358"/>
    </location>
</feature>
<feature type="region of interest" description="Disordered" evidence="1">
    <location>
        <begin position="1383"/>
        <end position="1457"/>
    </location>
</feature>
<feature type="compositionally biased region" description="Basic and acidic residues" evidence="1">
    <location>
        <begin position="240"/>
        <end position="262"/>
    </location>
</feature>
<evidence type="ECO:0000313" key="2">
    <source>
        <dbReference type="EMBL" id="PHJ16050.1"/>
    </source>
</evidence>
<feature type="compositionally biased region" description="Polar residues" evidence="1">
    <location>
        <begin position="1056"/>
        <end position="1073"/>
    </location>
</feature>
<feature type="compositionally biased region" description="Basic and acidic residues" evidence="1">
    <location>
        <begin position="1223"/>
        <end position="1237"/>
    </location>
</feature>
<protein>
    <submittedName>
        <fullName evidence="2">Uncharacterized protein</fullName>
    </submittedName>
</protein>
<evidence type="ECO:0000256" key="1">
    <source>
        <dbReference type="SAM" id="MobiDB-lite"/>
    </source>
</evidence>
<gene>
    <name evidence="2" type="ORF">CSUI_010134</name>
</gene>
<feature type="compositionally biased region" description="Basic and acidic residues" evidence="1">
    <location>
        <begin position="1173"/>
        <end position="1185"/>
    </location>
</feature>
<accession>A0A2C6JZM8</accession>
<feature type="region of interest" description="Disordered" evidence="1">
    <location>
        <begin position="479"/>
        <end position="648"/>
    </location>
</feature>